<dbReference type="InterPro" id="IPR026299">
    <property type="entry name" value="MRP-S31"/>
</dbReference>
<dbReference type="GO" id="GO:0005840">
    <property type="term" value="C:ribosome"/>
    <property type="evidence" value="ECO:0007669"/>
    <property type="project" value="UniProtKB-KW"/>
</dbReference>
<comment type="caution">
    <text evidence="9">The sequence shown here is derived from an EMBL/GenBank/DDBJ whole genome shotgun (WGS) entry which is preliminary data.</text>
</comment>
<dbReference type="GO" id="GO:1990904">
    <property type="term" value="C:ribonucleoprotein complex"/>
    <property type="evidence" value="ECO:0007669"/>
    <property type="project" value="UniProtKB-KW"/>
</dbReference>
<keyword evidence="5" id="KW-0496">Mitochondrion</keyword>
<sequence length="331" mass="38133">MATPYRRLHCFQRLISLNSSCNSTNLHANIRNNKCQGKRTFSASQFFLKKKSDAKETNVTKDDERAGLDEKLVGAAKSVASTLPGDAKLIESDLLRNLKAAAKLSQNQKSGQAPKSKEDTRTLLKSMRIMMSNKDAEMEWRNPEKVQRQDVGNFVLAKKSNQFDQPSKRRDHGESKLFGSQRLGIFSEDFKAKHQDIGDRISVSLFDKLGKEKAEILYNMPLNYFEEQIQLTKEGKIWTFPIDNEAGWEEEKNVKFYEHVFLEKHIMDFPQKGPIRHFMELVLVGLSKNPYMTVDQKKEHIQWFRDYFKEKQSVLEDGMGIPLDFKQASSG</sequence>
<dbReference type="PANTHER" id="PTHR13231:SF3">
    <property type="entry name" value="SMALL RIBOSOMAL SUBUNIT PROTEIN MS31"/>
    <property type="match status" value="1"/>
</dbReference>
<evidence type="ECO:0000256" key="2">
    <source>
        <dbReference type="ARBA" id="ARBA00011057"/>
    </source>
</evidence>
<evidence type="ECO:0000256" key="4">
    <source>
        <dbReference type="ARBA" id="ARBA00022980"/>
    </source>
</evidence>
<dbReference type="AlphaFoldDB" id="A0ABD3XCB6"/>
<gene>
    <name evidence="9" type="ORF">ACJMK2_028885</name>
</gene>
<dbReference type="Proteomes" id="UP001634394">
    <property type="component" value="Unassembled WGS sequence"/>
</dbReference>
<protein>
    <recommendedName>
        <fullName evidence="7">Small ribosomal subunit protein mS31</fullName>
    </recommendedName>
    <alternativeName>
        <fullName evidence="8">28S ribosomal protein S31, mitochondrial</fullName>
    </alternativeName>
</protein>
<evidence type="ECO:0000313" key="9">
    <source>
        <dbReference type="EMBL" id="KAL3882550.1"/>
    </source>
</evidence>
<dbReference type="GO" id="GO:0005739">
    <property type="term" value="C:mitochondrion"/>
    <property type="evidence" value="ECO:0007669"/>
    <property type="project" value="UniProtKB-SubCell"/>
</dbReference>
<keyword evidence="10" id="KW-1185">Reference proteome</keyword>
<evidence type="ECO:0000313" key="10">
    <source>
        <dbReference type="Proteomes" id="UP001634394"/>
    </source>
</evidence>
<name>A0ABD3XCB6_SINWO</name>
<dbReference type="PANTHER" id="PTHR13231">
    <property type="entry name" value="MITOCHONDRIAL RIBOSOMAL PROTEIN S31"/>
    <property type="match status" value="1"/>
</dbReference>
<dbReference type="Pfam" id="PF15433">
    <property type="entry name" value="MRP-S31"/>
    <property type="match status" value="1"/>
</dbReference>
<proteinExistence type="inferred from homology"/>
<reference evidence="9 10" key="1">
    <citation type="submission" date="2024-11" db="EMBL/GenBank/DDBJ databases">
        <title>Chromosome-level genome assembly of the freshwater bivalve Anodonta woodiana.</title>
        <authorList>
            <person name="Chen X."/>
        </authorList>
    </citation>
    <scope>NUCLEOTIDE SEQUENCE [LARGE SCALE GENOMIC DNA]</scope>
    <source>
        <strain evidence="9">MN2024</strain>
        <tissue evidence="9">Gills</tissue>
    </source>
</reference>
<keyword evidence="6" id="KW-0687">Ribonucleoprotein</keyword>
<comment type="similarity">
    <text evidence="2">Belongs to the mitochondrion-specific ribosomal protein mS31 family.</text>
</comment>
<accession>A0ABD3XCB6</accession>
<comment type="subcellular location">
    <subcellularLocation>
        <location evidence="1">Mitochondrion</location>
    </subcellularLocation>
</comment>
<evidence type="ECO:0000256" key="3">
    <source>
        <dbReference type="ARBA" id="ARBA00022946"/>
    </source>
</evidence>
<evidence type="ECO:0000256" key="1">
    <source>
        <dbReference type="ARBA" id="ARBA00004173"/>
    </source>
</evidence>
<evidence type="ECO:0000256" key="8">
    <source>
        <dbReference type="ARBA" id="ARBA00035363"/>
    </source>
</evidence>
<keyword evidence="4" id="KW-0689">Ribosomal protein</keyword>
<organism evidence="9 10">
    <name type="scientific">Sinanodonta woodiana</name>
    <name type="common">Chinese pond mussel</name>
    <name type="synonym">Anodonta woodiana</name>
    <dbReference type="NCBI Taxonomy" id="1069815"/>
    <lineage>
        <taxon>Eukaryota</taxon>
        <taxon>Metazoa</taxon>
        <taxon>Spiralia</taxon>
        <taxon>Lophotrochozoa</taxon>
        <taxon>Mollusca</taxon>
        <taxon>Bivalvia</taxon>
        <taxon>Autobranchia</taxon>
        <taxon>Heteroconchia</taxon>
        <taxon>Palaeoheterodonta</taxon>
        <taxon>Unionida</taxon>
        <taxon>Unionoidea</taxon>
        <taxon>Unionidae</taxon>
        <taxon>Unioninae</taxon>
        <taxon>Sinanodonta</taxon>
    </lineage>
</organism>
<dbReference type="EMBL" id="JBJQND010000003">
    <property type="protein sequence ID" value="KAL3882550.1"/>
    <property type="molecule type" value="Genomic_DNA"/>
</dbReference>
<evidence type="ECO:0000256" key="7">
    <source>
        <dbReference type="ARBA" id="ARBA00035133"/>
    </source>
</evidence>
<keyword evidence="3" id="KW-0809">Transit peptide</keyword>
<evidence type="ECO:0000256" key="6">
    <source>
        <dbReference type="ARBA" id="ARBA00023274"/>
    </source>
</evidence>
<evidence type="ECO:0000256" key="5">
    <source>
        <dbReference type="ARBA" id="ARBA00023128"/>
    </source>
</evidence>